<feature type="transmembrane region" description="Helical" evidence="1">
    <location>
        <begin position="12"/>
        <end position="32"/>
    </location>
</feature>
<keyword evidence="1" id="KW-0812">Transmembrane</keyword>
<dbReference type="EMBL" id="MN641876">
    <property type="protein sequence ID" value="QII88752.1"/>
    <property type="molecule type" value="Genomic_DNA"/>
</dbReference>
<organismHost>
    <name type="scientific">Ornithodoros moubata</name>
    <name type="common">Soft tick</name>
    <name type="synonym">Argasid tick</name>
    <dbReference type="NCBI Taxonomy" id="6938"/>
</organismHost>
<organism evidence="2">
    <name type="scientific">African swine fever virus</name>
    <name type="common">ASFV</name>
    <dbReference type="NCBI Taxonomy" id="10497"/>
    <lineage>
        <taxon>Viruses</taxon>
        <taxon>Varidnaviria</taxon>
        <taxon>Bamfordvirae</taxon>
        <taxon>Nucleocytoviricota</taxon>
        <taxon>Pokkesviricetes</taxon>
        <taxon>Asfuvirales</taxon>
        <taxon>Asfarviridae</taxon>
        <taxon>Asfivirus</taxon>
        <taxon>Asfivirus haemorrhagiae</taxon>
    </lineage>
</organism>
<protein>
    <submittedName>
        <fullName evidence="2">PC84L</fullName>
    </submittedName>
</protein>
<name>A0A6G7KTT5_ASF</name>
<keyword evidence="1" id="KW-0472">Membrane</keyword>
<evidence type="ECO:0000256" key="1">
    <source>
        <dbReference type="SAM" id="Phobius"/>
    </source>
</evidence>
<keyword evidence="1" id="KW-1133">Transmembrane helix</keyword>
<gene>
    <name evidence="2" type="primary">C84L</name>
</gene>
<organismHost>
    <name type="scientific">Phacochoerus africanus</name>
    <name type="common">Warthog</name>
    <dbReference type="NCBI Taxonomy" id="41426"/>
</organismHost>
<proteinExistence type="predicted"/>
<sequence>MQRKNGGFQIQIASTYTVPFFLLLVYIVYRIIHHHLYLLDLFPTPDTKPVFFFFGRFLQYAVYYGNIPYRKVVLVPYIYHIIDKNEK</sequence>
<evidence type="ECO:0000313" key="2">
    <source>
        <dbReference type="EMBL" id="QII88752.1"/>
    </source>
</evidence>
<organismHost>
    <name type="scientific">Ornithodoros</name>
    <name type="common">relapsing fever ticks</name>
    <dbReference type="NCBI Taxonomy" id="6937"/>
</organismHost>
<organismHost>
    <name type="scientific">Phacochoerus aethiopicus</name>
    <name type="common">Warthog</name>
    <dbReference type="NCBI Taxonomy" id="85517"/>
</organismHost>
<reference evidence="2" key="1">
    <citation type="submission" date="2019-11" db="EMBL/GenBank/DDBJ databases">
        <authorList>
            <person name="Ndlovu S.S."/>
            <person name="Carulei O."/>
        </authorList>
    </citation>
    <scope>NUCLEOTIDE SEQUENCE [LARGE SCALE GENOMIC DNA]</scope>
    <source>
        <strain evidence="2">RSA_W1_1999</strain>
    </source>
</reference>
<accession>A0A6G7KTT5</accession>
<organismHost>
    <name type="scientific">Potamochoerus larvatus</name>
    <name type="common">Bushpig</name>
    <dbReference type="NCBI Taxonomy" id="273792"/>
</organismHost>
<organismHost>
    <name type="scientific">Sus scrofa</name>
    <name type="common">Pig</name>
    <dbReference type="NCBI Taxonomy" id="9823"/>
</organismHost>